<dbReference type="Pfam" id="PF14833">
    <property type="entry name" value="NAD_binding_11"/>
    <property type="match status" value="1"/>
</dbReference>
<dbReference type="EMBL" id="JYNL01000003">
    <property type="protein sequence ID" value="KMO83644.1"/>
    <property type="molecule type" value="Genomic_DNA"/>
</dbReference>
<keyword evidence="2 7" id="KW-0560">Oxidoreductase</keyword>
<dbReference type="InterPro" id="IPR013328">
    <property type="entry name" value="6PGD_dom2"/>
</dbReference>
<dbReference type="PANTHER" id="PTHR43580">
    <property type="entry name" value="OXIDOREDUCTASE GLYR1-RELATED"/>
    <property type="match status" value="1"/>
</dbReference>
<comment type="caution">
    <text evidence="7">The sequence shown here is derived from an EMBL/GenBank/DDBJ whole genome shotgun (WGS) entry which is preliminary data.</text>
</comment>
<dbReference type="InterPro" id="IPR051265">
    <property type="entry name" value="HIBADH-related_NP60_sf"/>
</dbReference>
<dbReference type="PANTHER" id="PTHR43580:SF2">
    <property type="entry name" value="CYTOKINE-LIKE NUCLEAR FACTOR N-PAC"/>
    <property type="match status" value="1"/>
</dbReference>
<sequence length="301" mass="31151">MKVSVLGLGQMGTAIAERLIDAGHTVMVWNRSKGKAGSLVAKGAVELLTPQQAWSADACITMLADSAALTEITLGPGGLVSGFPDAEEKFLIDMSTVSPESSSEIATAARKHRVKYLRAPVSGNPGVVRAGNLTIVVSGDQAHCSAAEPLLRDIGPHVFRAGDGETARIVKLALNLMVAGTAELLAESLTLAEAHGVERGTLLEIVGASAVGSPFVKYKTEPLLANNFASTFSTRLMHKDVDLILASAAAGGVPLPVTGVIHQMLQAGISTGLANLDFMSLLILLRRGAGLAGWSGSRRIG</sequence>
<dbReference type="InterPro" id="IPR029154">
    <property type="entry name" value="HIBADH-like_NADP-bd"/>
</dbReference>
<dbReference type="GO" id="GO:0051287">
    <property type="term" value="F:NAD binding"/>
    <property type="evidence" value="ECO:0007669"/>
    <property type="project" value="InterPro"/>
</dbReference>
<dbReference type="InterPro" id="IPR006115">
    <property type="entry name" value="6PGDH_NADP-bd"/>
</dbReference>
<dbReference type="AlphaFoldDB" id="A0A0J6WM26"/>
<dbReference type="Pfam" id="PF03446">
    <property type="entry name" value="NAD_binding_2"/>
    <property type="match status" value="1"/>
</dbReference>
<dbReference type="InterPro" id="IPR036291">
    <property type="entry name" value="NAD(P)-bd_dom_sf"/>
</dbReference>
<name>A0A0J6WM26_9MYCO</name>
<evidence type="ECO:0000256" key="2">
    <source>
        <dbReference type="ARBA" id="ARBA00023002"/>
    </source>
</evidence>
<dbReference type="Gene3D" id="1.10.1040.10">
    <property type="entry name" value="N-(1-d-carboxylethyl)-l-norvaline Dehydrogenase, domain 2"/>
    <property type="match status" value="1"/>
</dbReference>
<dbReference type="SUPFAM" id="SSF51735">
    <property type="entry name" value="NAD(P)-binding Rossmann-fold domains"/>
    <property type="match status" value="1"/>
</dbReference>
<dbReference type="Gene3D" id="3.40.50.720">
    <property type="entry name" value="NAD(P)-binding Rossmann-like Domain"/>
    <property type="match status" value="1"/>
</dbReference>
<dbReference type="InterPro" id="IPR015815">
    <property type="entry name" value="HIBADH-related"/>
</dbReference>
<proteinExistence type="inferred from homology"/>
<dbReference type="Proteomes" id="UP000036513">
    <property type="component" value="Unassembled WGS sequence"/>
</dbReference>
<evidence type="ECO:0000256" key="3">
    <source>
        <dbReference type="ARBA" id="ARBA00023027"/>
    </source>
</evidence>
<feature type="active site" evidence="4">
    <location>
        <position position="171"/>
    </location>
</feature>
<dbReference type="SMR" id="A0A0J6WM26"/>
<evidence type="ECO:0000256" key="4">
    <source>
        <dbReference type="PIRSR" id="PIRSR000103-1"/>
    </source>
</evidence>
<evidence type="ECO:0000256" key="1">
    <source>
        <dbReference type="ARBA" id="ARBA00009080"/>
    </source>
</evidence>
<organism evidence="7 8">
    <name type="scientific">Mycolicibacterium chlorophenolicum</name>
    <dbReference type="NCBI Taxonomy" id="37916"/>
    <lineage>
        <taxon>Bacteria</taxon>
        <taxon>Bacillati</taxon>
        <taxon>Actinomycetota</taxon>
        <taxon>Actinomycetes</taxon>
        <taxon>Mycobacteriales</taxon>
        <taxon>Mycobacteriaceae</taxon>
        <taxon>Mycolicibacterium</taxon>
    </lineage>
</organism>
<keyword evidence="8" id="KW-1185">Reference proteome</keyword>
<accession>A0A0J6WM26</accession>
<dbReference type="GO" id="GO:0043718">
    <property type="term" value="F:2-hydroxymethylglutarate dehydrogenase activity"/>
    <property type="evidence" value="ECO:0007669"/>
    <property type="project" value="UniProtKB-EC"/>
</dbReference>
<dbReference type="PATRIC" id="fig|37916.4.peg.320"/>
<comment type="similarity">
    <text evidence="1">Belongs to the HIBADH-related family.</text>
</comment>
<dbReference type="GO" id="GO:0050661">
    <property type="term" value="F:NADP binding"/>
    <property type="evidence" value="ECO:0007669"/>
    <property type="project" value="InterPro"/>
</dbReference>
<evidence type="ECO:0000259" key="5">
    <source>
        <dbReference type="Pfam" id="PF03446"/>
    </source>
</evidence>
<dbReference type="PIRSF" id="PIRSF000103">
    <property type="entry name" value="HIBADH"/>
    <property type="match status" value="1"/>
</dbReference>
<evidence type="ECO:0000313" key="7">
    <source>
        <dbReference type="EMBL" id="KMO83644.1"/>
    </source>
</evidence>
<dbReference type="RefSeq" id="WP_048468558.1">
    <property type="nucleotide sequence ID" value="NZ_JYNL01000003.1"/>
</dbReference>
<evidence type="ECO:0000313" key="8">
    <source>
        <dbReference type="Proteomes" id="UP000036513"/>
    </source>
</evidence>
<feature type="domain" description="3-hydroxyisobutyrate dehydrogenase-like NAD-binding" evidence="6">
    <location>
        <begin position="168"/>
        <end position="282"/>
    </location>
</feature>
<protein>
    <submittedName>
        <fullName evidence="7">2-(Hydroxymethyl)glutarate dehydrogenase</fullName>
        <ecNumber evidence="7">1.1.1.291</ecNumber>
    </submittedName>
</protein>
<dbReference type="STRING" id="37916.MCHLDSM_00296"/>
<dbReference type="EC" id="1.1.1.291" evidence="7"/>
<keyword evidence="3" id="KW-0520">NAD</keyword>
<dbReference type="SUPFAM" id="SSF48179">
    <property type="entry name" value="6-phosphogluconate dehydrogenase C-terminal domain-like"/>
    <property type="match status" value="1"/>
</dbReference>
<feature type="domain" description="6-phosphogluconate dehydrogenase NADP-binding" evidence="5">
    <location>
        <begin position="2"/>
        <end position="159"/>
    </location>
</feature>
<evidence type="ECO:0000259" key="6">
    <source>
        <dbReference type="Pfam" id="PF14833"/>
    </source>
</evidence>
<dbReference type="InterPro" id="IPR008927">
    <property type="entry name" value="6-PGluconate_DH-like_C_sf"/>
</dbReference>
<reference evidence="7 8" key="1">
    <citation type="journal article" date="2015" name="Genome Biol. Evol.">
        <title>Characterization of Three Mycobacterium spp. with Potential Use in Bioremediation by Genome Sequencing and Comparative Genomics.</title>
        <authorList>
            <person name="Das S."/>
            <person name="Pettersson B.M."/>
            <person name="Behra P.R."/>
            <person name="Ramesh M."/>
            <person name="Dasgupta S."/>
            <person name="Bhattacharya A."/>
            <person name="Kirsebom L.A."/>
        </authorList>
    </citation>
    <scope>NUCLEOTIDE SEQUENCE [LARGE SCALE GENOMIC DNA]</scope>
    <source>
        <strain evidence="7 8">DSM 43826</strain>
    </source>
</reference>
<gene>
    <name evidence="7" type="primary">hgd_1</name>
    <name evidence="7" type="ORF">MCHLDSM_00296</name>
</gene>